<reference evidence="2 3" key="1">
    <citation type="submission" date="2018-11" db="EMBL/GenBank/DDBJ databases">
        <title>Genomic Encyclopedia of Type Strains, Phase IV (KMG-IV): sequencing the most valuable type-strain genomes for metagenomic binning, comparative biology and taxonomic classification.</title>
        <authorList>
            <person name="Goeker M."/>
        </authorList>
    </citation>
    <scope>NUCLEOTIDE SEQUENCE [LARGE SCALE GENOMIC DNA]</scope>
    <source>
        <strain evidence="2 3">DSM 5900</strain>
    </source>
</reference>
<evidence type="ECO:0000313" key="2">
    <source>
        <dbReference type="EMBL" id="ROP90979.1"/>
    </source>
</evidence>
<dbReference type="AlphaFoldDB" id="A0A3N1LJJ0"/>
<keyword evidence="3" id="KW-1185">Reference proteome</keyword>
<comment type="caution">
    <text evidence="2">The sequence shown here is derived from an EMBL/GenBank/DDBJ whole genome shotgun (WGS) entry which is preliminary data.</text>
</comment>
<keyword evidence="1" id="KW-0472">Membrane</keyword>
<protein>
    <submittedName>
        <fullName evidence="2">Uncharacterized protein</fullName>
    </submittedName>
</protein>
<evidence type="ECO:0000313" key="3">
    <source>
        <dbReference type="Proteomes" id="UP000278222"/>
    </source>
</evidence>
<dbReference type="EMBL" id="RJKX01000014">
    <property type="protein sequence ID" value="ROP90979.1"/>
    <property type="molecule type" value="Genomic_DNA"/>
</dbReference>
<keyword evidence="1" id="KW-1133">Transmembrane helix</keyword>
<gene>
    <name evidence="2" type="ORF">EDC65_2839</name>
</gene>
<dbReference type="RefSeq" id="WP_123690522.1">
    <property type="nucleotide sequence ID" value="NZ_AP019700.1"/>
</dbReference>
<feature type="transmembrane region" description="Helical" evidence="1">
    <location>
        <begin position="33"/>
        <end position="56"/>
    </location>
</feature>
<proteinExistence type="predicted"/>
<name>A0A3N1LJJ0_9PROT</name>
<accession>A0A3N1LJJ0</accession>
<evidence type="ECO:0000256" key="1">
    <source>
        <dbReference type="SAM" id="Phobius"/>
    </source>
</evidence>
<sequence length="167" mass="17783">MLLPAAILVLVAGALVAWFARRRLPRPWNRVAAVAALAPGGLIVAALAAGLATGWLNCADRPLWQRLTDDGRFLVRATAIACEGGQTSYNVVVEEQKPDGGGKVRAIWRSFGSPVPDGVDHRPPATFAIRAHDGSPARLPVPPAEVTLEGKDLAPSRMWSFHLGRAI</sequence>
<organism evidence="2 3">
    <name type="scientific">Stella humosa</name>
    <dbReference type="NCBI Taxonomy" id="94"/>
    <lineage>
        <taxon>Bacteria</taxon>
        <taxon>Pseudomonadati</taxon>
        <taxon>Pseudomonadota</taxon>
        <taxon>Alphaproteobacteria</taxon>
        <taxon>Rhodospirillales</taxon>
        <taxon>Stellaceae</taxon>
        <taxon>Stella</taxon>
    </lineage>
</organism>
<keyword evidence="1" id="KW-0812">Transmembrane</keyword>
<dbReference type="Proteomes" id="UP000278222">
    <property type="component" value="Unassembled WGS sequence"/>
</dbReference>